<dbReference type="GO" id="GO:0015276">
    <property type="term" value="F:ligand-gated monoatomic ion channel activity"/>
    <property type="evidence" value="ECO:0007669"/>
    <property type="project" value="InterPro"/>
</dbReference>
<name>A0A811NSI6_9POAL</name>
<comment type="function">
    <text evidence="13">Glutamate-gated receptor that probably acts as non-selective cation channel.</text>
</comment>
<evidence type="ECO:0000256" key="6">
    <source>
        <dbReference type="ARBA" id="ARBA00022989"/>
    </source>
</evidence>
<evidence type="ECO:0000259" key="18">
    <source>
        <dbReference type="SMART" id="SM00079"/>
    </source>
</evidence>
<sequence length="933" mass="100388">MASSATTLLLRLLCLCTVLPVAMQAARPTNITIGALFAFNSVIGRSARTTIQLAVDDVNRDPTVLSGTNLSVVLQDTNCSGFAGIIQAGLELMEKEVVAVVGPQSSVIAHVVTHVANELRVPLVSFAATDPALASTQYPYGPTSSAPCTTTIADIVSLYGWREVTAVYVDDDYGRGGVVALADALEATRARLSCKAAFPLGADRATLTDLLLRANSMESRVFVVHASPDSGLDVFAAAHDLGMMVAEYAWIATDWLAAAAIDGAGAASESNNIQGVLTLRQYTPDSDAKASLVSRLAGAEPPSNNNAAAAFLDEAGGNVTFSADPNIRDANGSALGLSALRVFDQGEQLLQKIMLANFTGDTGRVGFQFDADGNGTGSRTLINPAYEILNVGGNTSVRRVAYWSNYTRLSVDAPTLLDDGGPPPNSTSTTPQQQQKDHQQQMSSVTWPGGTTDTPRGWVFADNGQPLRIGVPYRTSYKEFVSRDDTSKDGVSGYCIDVFKAALQQLPYPVPVSFVLFSDGETSPSYDELVQNVADGFFDAAVGDISIVTNRTRVVDFMQPYIDSGLVVVSTVKARSSDEWAFLKPFTPELWGTFVGFCIFIGAVVWILEHRHNEEFRGSPWNQMSTMFWFSFAAVFFSQREETVSSLGRFVVIMWLLVVLIITQRYTASLTSIVTVQQLSTGIQGISDLLAGNDPIGYQEGAFTGSYMIKELGVKASRLRELPIDEYADSLQRGPSNGGVAAIVDELPYVELFLSFNCPATTVDQEFTKGGWGFAFPHDSPLAVDLSTAILKLSESGDLQRIHDNWLNTGTCDSTDGVGGPVRLSVANFRGLFLICGVALLVYFARILFHFCQYHRHGTSDGAKEDDGGGGPFPDKEKSLSRLARQKTSIPDFMFFVDMKESEVKRAIRSSSSKSIGRSRSDTSDGPSSPEPV</sequence>
<feature type="region of interest" description="Disordered" evidence="15">
    <location>
        <begin position="860"/>
        <end position="882"/>
    </location>
</feature>
<feature type="compositionally biased region" description="Low complexity" evidence="15">
    <location>
        <begin position="909"/>
        <end position="918"/>
    </location>
</feature>
<evidence type="ECO:0000256" key="13">
    <source>
        <dbReference type="PIRNR" id="PIRNR037090"/>
    </source>
</evidence>
<feature type="chain" id="PRO_5032305220" description="Glutamate receptor" evidence="17">
    <location>
        <begin position="29"/>
        <end position="933"/>
    </location>
</feature>
<dbReference type="FunFam" id="3.40.190.10:FF:000175">
    <property type="entry name" value="Glutamate receptor"/>
    <property type="match status" value="1"/>
</dbReference>
<dbReference type="Pfam" id="PF10613">
    <property type="entry name" value="Lig_chan-Glu_bd"/>
    <property type="match status" value="1"/>
</dbReference>
<evidence type="ECO:0000256" key="7">
    <source>
        <dbReference type="ARBA" id="ARBA00023065"/>
    </source>
</evidence>
<keyword evidence="14" id="KW-1015">Disulfide bond</keyword>
<dbReference type="GO" id="GO:0016020">
    <property type="term" value="C:membrane"/>
    <property type="evidence" value="ECO:0007669"/>
    <property type="project" value="UniProtKB-SubCell"/>
</dbReference>
<keyword evidence="10" id="KW-0325">Glycoprotein</keyword>
<feature type="transmembrane region" description="Helical" evidence="16">
    <location>
        <begin position="831"/>
        <end position="849"/>
    </location>
</feature>
<dbReference type="InterPro" id="IPR019594">
    <property type="entry name" value="Glu/Gly-bd"/>
</dbReference>
<dbReference type="PIRSF" id="PIRSF037090">
    <property type="entry name" value="Iontro_Glu-like_rcpt_pln"/>
    <property type="match status" value="1"/>
</dbReference>
<dbReference type="CDD" id="cd13686">
    <property type="entry name" value="GluR_Plant"/>
    <property type="match status" value="1"/>
</dbReference>
<dbReference type="SUPFAM" id="SSF53850">
    <property type="entry name" value="Periplasmic binding protein-like II"/>
    <property type="match status" value="1"/>
</dbReference>
<evidence type="ECO:0000313" key="19">
    <source>
        <dbReference type="EMBL" id="CAD6227120.1"/>
    </source>
</evidence>
<comment type="caution">
    <text evidence="19">The sequence shown here is derived from an EMBL/GenBank/DDBJ whole genome shotgun (WGS) entry which is preliminary data.</text>
</comment>
<comment type="similarity">
    <text evidence="2 13">Belongs to the glutamate-gated ion channel (TC 1.A.10.1) family.</text>
</comment>
<dbReference type="FunFam" id="3.40.190.10:FF:000054">
    <property type="entry name" value="Glutamate receptor"/>
    <property type="match status" value="1"/>
</dbReference>
<gene>
    <name evidence="19" type="ORF">NCGR_LOCUS18762</name>
</gene>
<dbReference type="InterPro" id="IPR028082">
    <property type="entry name" value="Peripla_BP_I"/>
</dbReference>
<evidence type="ECO:0000256" key="9">
    <source>
        <dbReference type="ARBA" id="ARBA00023170"/>
    </source>
</evidence>
<reference evidence="19" key="1">
    <citation type="submission" date="2020-10" db="EMBL/GenBank/DDBJ databases">
        <authorList>
            <person name="Han B."/>
            <person name="Lu T."/>
            <person name="Zhao Q."/>
            <person name="Huang X."/>
            <person name="Zhao Y."/>
        </authorList>
    </citation>
    <scope>NUCLEOTIDE SEQUENCE</scope>
</reference>
<feature type="domain" description="Ionotropic glutamate receptor C-terminal" evidence="18">
    <location>
        <begin position="466"/>
        <end position="809"/>
    </location>
</feature>
<feature type="transmembrane region" description="Helical" evidence="16">
    <location>
        <begin position="644"/>
        <end position="663"/>
    </location>
</feature>
<dbReference type="Pfam" id="PF01094">
    <property type="entry name" value="ANF_receptor"/>
    <property type="match status" value="1"/>
</dbReference>
<keyword evidence="6 16" id="KW-1133">Transmembrane helix</keyword>
<feature type="region of interest" description="Disordered" evidence="15">
    <location>
        <begin position="413"/>
        <end position="456"/>
    </location>
</feature>
<dbReference type="GO" id="GO:1901701">
    <property type="term" value="P:cellular response to oxygen-containing compound"/>
    <property type="evidence" value="ECO:0007669"/>
    <property type="project" value="UniProtKB-ARBA"/>
</dbReference>
<keyword evidence="12 13" id="KW-0407">Ion channel</keyword>
<feature type="transmembrane region" description="Helical" evidence="16">
    <location>
        <begin position="590"/>
        <end position="608"/>
    </location>
</feature>
<dbReference type="EMBL" id="CAJGYO010000004">
    <property type="protein sequence ID" value="CAD6227120.1"/>
    <property type="molecule type" value="Genomic_DNA"/>
</dbReference>
<evidence type="ECO:0000256" key="17">
    <source>
        <dbReference type="SAM" id="SignalP"/>
    </source>
</evidence>
<dbReference type="SMART" id="SM00079">
    <property type="entry name" value="PBPe"/>
    <property type="match status" value="1"/>
</dbReference>
<evidence type="ECO:0000256" key="2">
    <source>
        <dbReference type="ARBA" id="ARBA00008685"/>
    </source>
</evidence>
<dbReference type="Gene3D" id="3.40.190.10">
    <property type="entry name" value="Periplasmic binding protein-like II"/>
    <property type="match status" value="3"/>
</dbReference>
<dbReference type="PANTHER" id="PTHR18966">
    <property type="entry name" value="IONOTROPIC GLUTAMATE RECEPTOR"/>
    <property type="match status" value="1"/>
</dbReference>
<keyword evidence="5 17" id="KW-0732">Signal</keyword>
<evidence type="ECO:0000256" key="10">
    <source>
        <dbReference type="ARBA" id="ARBA00023180"/>
    </source>
</evidence>
<protein>
    <recommendedName>
        <fullName evidence="13">Glutamate receptor</fullName>
    </recommendedName>
</protein>
<feature type="signal peptide" evidence="17">
    <location>
        <begin position="1"/>
        <end position="28"/>
    </location>
</feature>
<dbReference type="InterPro" id="IPR017103">
    <property type="entry name" value="Iontropic_Glu_rcpt_pln"/>
</dbReference>
<proteinExistence type="inferred from homology"/>
<dbReference type="OrthoDB" id="5984008at2759"/>
<dbReference type="GO" id="GO:0009611">
    <property type="term" value="P:response to wounding"/>
    <property type="evidence" value="ECO:0007669"/>
    <property type="project" value="UniProtKB-ARBA"/>
</dbReference>
<evidence type="ECO:0000256" key="5">
    <source>
        <dbReference type="ARBA" id="ARBA00022729"/>
    </source>
</evidence>
<dbReference type="InterPro" id="IPR015683">
    <property type="entry name" value="Ionotropic_Glu_rcpt"/>
</dbReference>
<keyword evidence="3 13" id="KW-0813">Transport</keyword>
<evidence type="ECO:0000313" key="20">
    <source>
        <dbReference type="Proteomes" id="UP000604825"/>
    </source>
</evidence>
<evidence type="ECO:0000256" key="12">
    <source>
        <dbReference type="ARBA" id="ARBA00023303"/>
    </source>
</evidence>
<keyword evidence="20" id="KW-1185">Reference proteome</keyword>
<dbReference type="Gene3D" id="3.40.50.2300">
    <property type="match status" value="3"/>
</dbReference>
<evidence type="ECO:0000256" key="8">
    <source>
        <dbReference type="ARBA" id="ARBA00023136"/>
    </source>
</evidence>
<keyword evidence="9 13" id="KW-0675">Receptor</keyword>
<feature type="compositionally biased region" description="Polar residues" evidence="15">
    <location>
        <begin position="442"/>
        <end position="454"/>
    </location>
</feature>
<accession>A0A811NSI6</accession>
<dbReference type="GO" id="GO:0007165">
    <property type="term" value="P:signal transduction"/>
    <property type="evidence" value="ECO:0007669"/>
    <property type="project" value="UniProtKB-ARBA"/>
</dbReference>
<dbReference type="Gene3D" id="1.10.287.70">
    <property type="match status" value="1"/>
</dbReference>
<dbReference type="FunFam" id="3.40.50.2300:FF:000081">
    <property type="entry name" value="Glutamate receptor"/>
    <property type="match status" value="1"/>
</dbReference>
<keyword evidence="4 16" id="KW-0812">Transmembrane</keyword>
<dbReference type="SUPFAM" id="SSF53822">
    <property type="entry name" value="Periplasmic binding protein-like I"/>
    <property type="match status" value="1"/>
</dbReference>
<keyword evidence="11 13" id="KW-1071">Ligand-gated ion channel</keyword>
<evidence type="ECO:0000256" key="14">
    <source>
        <dbReference type="PIRSR" id="PIRSR037090-50"/>
    </source>
</evidence>
<evidence type="ECO:0000256" key="1">
    <source>
        <dbReference type="ARBA" id="ARBA00004141"/>
    </source>
</evidence>
<dbReference type="Proteomes" id="UP000604825">
    <property type="component" value="Unassembled WGS sequence"/>
</dbReference>
<comment type="subcellular location">
    <subcellularLocation>
        <location evidence="1">Membrane</location>
        <topology evidence="1">Multi-pass membrane protein</topology>
    </subcellularLocation>
</comment>
<evidence type="ECO:0000256" key="15">
    <source>
        <dbReference type="SAM" id="MobiDB-lite"/>
    </source>
</evidence>
<evidence type="ECO:0000256" key="4">
    <source>
        <dbReference type="ARBA" id="ARBA00022692"/>
    </source>
</evidence>
<dbReference type="AlphaFoldDB" id="A0A811NSI6"/>
<dbReference type="InterPro" id="IPR001828">
    <property type="entry name" value="ANF_lig-bd_rcpt"/>
</dbReference>
<evidence type="ECO:0000256" key="3">
    <source>
        <dbReference type="ARBA" id="ARBA00022448"/>
    </source>
</evidence>
<feature type="region of interest" description="Disordered" evidence="15">
    <location>
        <begin position="908"/>
        <end position="933"/>
    </location>
</feature>
<feature type="disulfide bond" evidence="14">
    <location>
        <begin position="758"/>
        <end position="812"/>
    </location>
</feature>
<dbReference type="InterPro" id="IPR001320">
    <property type="entry name" value="Iontro_rcpt_C"/>
</dbReference>
<evidence type="ECO:0000256" key="16">
    <source>
        <dbReference type="SAM" id="Phobius"/>
    </source>
</evidence>
<evidence type="ECO:0000256" key="11">
    <source>
        <dbReference type="ARBA" id="ARBA00023286"/>
    </source>
</evidence>
<keyword evidence="8 13" id="KW-0472">Membrane</keyword>
<dbReference type="FunFam" id="1.10.287.70:FF:000037">
    <property type="entry name" value="Glutamate receptor"/>
    <property type="match status" value="1"/>
</dbReference>
<organism evidence="19 20">
    <name type="scientific">Miscanthus lutarioriparius</name>
    <dbReference type="NCBI Taxonomy" id="422564"/>
    <lineage>
        <taxon>Eukaryota</taxon>
        <taxon>Viridiplantae</taxon>
        <taxon>Streptophyta</taxon>
        <taxon>Embryophyta</taxon>
        <taxon>Tracheophyta</taxon>
        <taxon>Spermatophyta</taxon>
        <taxon>Magnoliopsida</taxon>
        <taxon>Liliopsida</taxon>
        <taxon>Poales</taxon>
        <taxon>Poaceae</taxon>
        <taxon>PACMAD clade</taxon>
        <taxon>Panicoideae</taxon>
        <taxon>Andropogonodae</taxon>
        <taxon>Andropogoneae</taxon>
        <taxon>Saccharinae</taxon>
        <taxon>Miscanthus</taxon>
    </lineage>
</organism>
<dbReference type="Pfam" id="PF00060">
    <property type="entry name" value="Lig_chan"/>
    <property type="match status" value="1"/>
</dbReference>
<keyword evidence="7 13" id="KW-0406">Ion transport</keyword>